<keyword evidence="1" id="KW-0472">Membrane</keyword>
<dbReference type="GO" id="GO:0016780">
    <property type="term" value="F:phosphotransferase activity, for other substituted phosphate groups"/>
    <property type="evidence" value="ECO:0007669"/>
    <property type="project" value="InterPro"/>
</dbReference>
<dbReference type="GO" id="GO:0016020">
    <property type="term" value="C:membrane"/>
    <property type="evidence" value="ECO:0007669"/>
    <property type="project" value="InterPro"/>
</dbReference>
<organism evidence="2 3">
    <name type="scientific">Alysiella crassa</name>
    <dbReference type="NCBI Taxonomy" id="153491"/>
    <lineage>
        <taxon>Bacteria</taxon>
        <taxon>Pseudomonadati</taxon>
        <taxon>Pseudomonadota</taxon>
        <taxon>Betaproteobacteria</taxon>
        <taxon>Neisseriales</taxon>
        <taxon>Neisseriaceae</taxon>
        <taxon>Alysiella</taxon>
    </lineage>
</organism>
<evidence type="ECO:0000313" key="2">
    <source>
        <dbReference type="EMBL" id="SSY80280.1"/>
    </source>
</evidence>
<evidence type="ECO:0000313" key="3">
    <source>
        <dbReference type="Proteomes" id="UP000254209"/>
    </source>
</evidence>
<dbReference type="RefSeq" id="WP_034296353.1">
    <property type="nucleotide sequence ID" value="NZ_CP091519.2"/>
</dbReference>
<accession>A0A376BTK7</accession>
<gene>
    <name evidence="2" type="primary">ynbA</name>
    <name evidence="2" type="ORF">NCTC10283_01834</name>
</gene>
<proteinExistence type="predicted"/>
<dbReference type="OrthoDB" id="1034332at2"/>
<dbReference type="AlphaFoldDB" id="A0A376BTK7"/>
<dbReference type="Proteomes" id="UP000254209">
    <property type="component" value="Unassembled WGS sequence"/>
</dbReference>
<dbReference type="Gene3D" id="1.20.120.1760">
    <property type="match status" value="1"/>
</dbReference>
<keyword evidence="1" id="KW-0812">Transmembrane</keyword>
<protein>
    <submittedName>
        <fullName evidence="2">Inner membrane protein ynbA</fullName>
    </submittedName>
</protein>
<dbReference type="InterPro" id="IPR000462">
    <property type="entry name" value="CDP-OH_P_trans"/>
</dbReference>
<feature type="transmembrane region" description="Helical" evidence="1">
    <location>
        <begin position="103"/>
        <end position="132"/>
    </location>
</feature>
<keyword evidence="3" id="KW-1185">Reference proteome</keyword>
<dbReference type="InterPro" id="IPR043130">
    <property type="entry name" value="CDP-OH_PTrfase_TM_dom"/>
</dbReference>
<dbReference type="Pfam" id="PF01066">
    <property type="entry name" value="CDP-OH_P_transf"/>
    <property type="match status" value="1"/>
</dbReference>
<feature type="transmembrane region" description="Helical" evidence="1">
    <location>
        <begin position="34"/>
        <end position="58"/>
    </location>
</feature>
<name>A0A376BTK7_9NEIS</name>
<evidence type="ECO:0000256" key="1">
    <source>
        <dbReference type="SAM" id="Phobius"/>
    </source>
</evidence>
<sequence length="201" mass="22078">MLNLYQIKPQFQAALRPTAQKLAARGVTANQITLLAAGVSILIGGFLTIFATSAWLFWLLPIWLFVRMALNALDGMLAREFMQESALGGYLNEVGDIVADAALYLPFAFVLGGFQMGLFIWLAALTEVFGLLGKVYGFNGRRYDGFMGKPERAALFGILAIWYALAGSLNAWASLLVWLAIITMCVTCWLRLQNGLRASTQ</sequence>
<reference evidence="2 3" key="1">
    <citation type="submission" date="2018-06" db="EMBL/GenBank/DDBJ databases">
        <authorList>
            <consortium name="Pathogen Informatics"/>
            <person name="Doyle S."/>
        </authorList>
    </citation>
    <scope>NUCLEOTIDE SEQUENCE [LARGE SCALE GENOMIC DNA]</scope>
    <source>
        <strain evidence="2 3">NCTC10283</strain>
    </source>
</reference>
<feature type="transmembrane region" description="Helical" evidence="1">
    <location>
        <begin position="175"/>
        <end position="192"/>
    </location>
</feature>
<keyword evidence="1" id="KW-1133">Transmembrane helix</keyword>
<feature type="transmembrane region" description="Helical" evidence="1">
    <location>
        <begin position="153"/>
        <end position="169"/>
    </location>
</feature>
<dbReference type="STRING" id="1120980.GCA_000745955_00091"/>
<dbReference type="EMBL" id="UFSO01000003">
    <property type="protein sequence ID" value="SSY80280.1"/>
    <property type="molecule type" value="Genomic_DNA"/>
</dbReference>
<dbReference type="GO" id="GO:0008654">
    <property type="term" value="P:phospholipid biosynthetic process"/>
    <property type="evidence" value="ECO:0007669"/>
    <property type="project" value="InterPro"/>
</dbReference>